<dbReference type="Proteomes" id="UP000466431">
    <property type="component" value="Chromosome"/>
</dbReference>
<sequence>MRFFRAAGLATALVTGAISVVATPGAHASDDEWGLNGTYIATSNGEWSKTNEVFRDQASLRSTWTISTECSYPTECTGTVASDFGWTAPIYKTGGVWYVKHTVENWVPCPDGTAAPGLQVFRFVPVVEDGSMTDPASTTLAGEDQTTGLSGACGVSKAVFINMPFKLVKAGT</sequence>
<evidence type="ECO:0000313" key="2">
    <source>
        <dbReference type="Proteomes" id="UP000466431"/>
    </source>
</evidence>
<name>A0A1X0BK75_MYCCF</name>
<reference evidence="1 2" key="1">
    <citation type="journal article" date="2019" name="Emerg. Microbes Infect.">
        <title>Comprehensive subspecies identification of 175 nontuberculous mycobacteria species based on 7547 genomic profiles.</title>
        <authorList>
            <person name="Matsumoto Y."/>
            <person name="Kinjo T."/>
            <person name="Motooka D."/>
            <person name="Nabeya D."/>
            <person name="Jung N."/>
            <person name="Uechi K."/>
            <person name="Horii T."/>
            <person name="Iida T."/>
            <person name="Fujita J."/>
            <person name="Nakamura S."/>
        </authorList>
    </citation>
    <scope>NUCLEOTIDE SEQUENCE [LARGE SCALE GENOMIC DNA]</scope>
    <source>
        <strain evidence="1 2">JCM 18439</strain>
    </source>
</reference>
<keyword evidence="2" id="KW-1185">Reference proteome</keyword>
<dbReference type="RefSeq" id="WP_234806270.1">
    <property type="nucleotide sequence ID" value="NZ_AP022591.1"/>
</dbReference>
<proteinExistence type="predicted"/>
<dbReference type="EMBL" id="AP022591">
    <property type="protein sequence ID" value="BBY42332.1"/>
    <property type="molecule type" value="Genomic_DNA"/>
</dbReference>
<gene>
    <name evidence="1" type="ORF">MCEL_06270</name>
</gene>
<evidence type="ECO:0000313" key="1">
    <source>
        <dbReference type="EMBL" id="BBY42332.1"/>
    </source>
</evidence>
<dbReference type="AlphaFoldDB" id="A0A1X0BK75"/>
<accession>A0A1X0BK75</accession>
<protein>
    <submittedName>
        <fullName evidence="1">Uncharacterized protein</fullName>
    </submittedName>
</protein>
<organism evidence="1 2">
    <name type="scientific">Mycolicibacterium celeriflavum</name>
    <name type="common">Mycobacterium celeriflavum</name>
    <dbReference type="NCBI Taxonomy" id="1249101"/>
    <lineage>
        <taxon>Bacteria</taxon>
        <taxon>Bacillati</taxon>
        <taxon>Actinomycetota</taxon>
        <taxon>Actinomycetes</taxon>
        <taxon>Mycobacteriales</taxon>
        <taxon>Mycobacteriaceae</taxon>
        <taxon>Mycolicibacterium</taxon>
    </lineage>
</organism>
<dbReference type="KEGG" id="mcee:MCEL_06270"/>